<dbReference type="Pfam" id="PF00226">
    <property type="entry name" value="DnaJ"/>
    <property type="match status" value="1"/>
</dbReference>
<accession>Q0AR60</accession>
<dbReference type="InterPro" id="IPR036869">
    <property type="entry name" value="J_dom_sf"/>
</dbReference>
<dbReference type="STRING" id="394221.Mmar10_0934"/>
<evidence type="ECO:0000256" key="1">
    <source>
        <dbReference type="ARBA" id="ARBA00023186"/>
    </source>
</evidence>
<dbReference type="GO" id="GO:0042026">
    <property type="term" value="P:protein refolding"/>
    <property type="evidence" value="ECO:0007669"/>
    <property type="project" value="TreeGrafter"/>
</dbReference>
<dbReference type="PROSITE" id="PS50076">
    <property type="entry name" value="DNAJ_2"/>
    <property type="match status" value="1"/>
</dbReference>
<dbReference type="InterPro" id="IPR008971">
    <property type="entry name" value="HSP40/DnaJ_pept-bd"/>
</dbReference>
<feature type="domain" description="J" evidence="2">
    <location>
        <begin position="18"/>
        <end position="83"/>
    </location>
</feature>
<dbReference type="SMART" id="SM00271">
    <property type="entry name" value="DnaJ"/>
    <property type="match status" value="1"/>
</dbReference>
<reference evidence="3 4" key="1">
    <citation type="submission" date="2006-08" db="EMBL/GenBank/DDBJ databases">
        <title>Complete sequence of Maricaulis maris MCS10.</title>
        <authorList>
            <consortium name="US DOE Joint Genome Institute"/>
            <person name="Copeland A."/>
            <person name="Lucas S."/>
            <person name="Lapidus A."/>
            <person name="Barry K."/>
            <person name="Detter J.C."/>
            <person name="Glavina del Rio T."/>
            <person name="Hammon N."/>
            <person name="Israni S."/>
            <person name="Dalin E."/>
            <person name="Tice H."/>
            <person name="Pitluck S."/>
            <person name="Saunders E."/>
            <person name="Brettin T."/>
            <person name="Bruce D."/>
            <person name="Han C."/>
            <person name="Tapia R."/>
            <person name="Gilna P."/>
            <person name="Schmutz J."/>
            <person name="Larimer F."/>
            <person name="Land M."/>
            <person name="Hauser L."/>
            <person name="Kyrpides N."/>
            <person name="Mikhailova N."/>
            <person name="Viollier P."/>
            <person name="Stephens C."/>
            <person name="Richardson P."/>
        </authorList>
    </citation>
    <scope>NUCLEOTIDE SEQUENCE [LARGE SCALE GENOMIC DNA]</scope>
    <source>
        <strain evidence="3 4">MCS10</strain>
    </source>
</reference>
<dbReference type="GO" id="GO:0005737">
    <property type="term" value="C:cytoplasm"/>
    <property type="evidence" value="ECO:0007669"/>
    <property type="project" value="TreeGrafter"/>
</dbReference>
<dbReference type="PRINTS" id="PR00625">
    <property type="entry name" value="JDOMAIN"/>
</dbReference>
<dbReference type="CDD" id="cd06257">
    <property type="entry name" value="DnaJ"/>
    <property type="match status" value="1"/>
</dbReference>
<gene>
    <name evidence="3" type="ordered locus">Mmar10_0934</name>
</gene>
<dbReference type="KEGG" id="mmr:Mmar10_0934"/>
<dbReference type="GO" id="GO:0051082">
    <property type="term" value="F:unfolded protein binding"/>
    <property type="evidence" value="ECO:0007669"/>
    <property type="project" value="InterPro"/>
</dbReference>
<name>Q0AR60_MARMM</name>
<dbReference type="PANTHER" id="PTHR43096">
    <property type="entry name" value="DNAJ HOMOLOG 1, MITOCHONDRIAL-RELATED"/>
    <property type="match status" value="1"/>
</dbReference>
<dbReference type="EMBL" id="CP000449">
    <property type="protein sequence ID" value="ABI65227.1"/>
    <property type="molecule type" value="Genomic_DNA"/>
</dbReference>
<dbReference type="Gene3D" id="1.10.287.110">
    <property type="entry name" value="DnaJ domain"/>
    <property type="match status" value="1"/>
</dbReference>
<organism evidence="3 4">
    <name type="scientific">Maricaulis maris (strain MCS10)</name>
    <name type="common">Caulobacter maris</name>
    <dbReference type="NCBI Taxonomy" id="394221"/>
    <lineage>
        <taxon>Bacteria</taxon>
        <taxon>Pseudomonadati</taxon>
        <taxon>Pseudomonadota</taxon>
        <taxon>Alphaproteobacteria</taxon>
        <taxon>Maricaulales</taxon>
        <taxon>Maricaulaceae</taxon>
        <taxon>Maricaulis</taxon>
    </lineage>
</organism>
<dbReference type="eggNOG" id="COG0484">
    <property type="taxonomic scope" value="Bacteria"/>
</dbReference>
<dbReference type="SUPFAM" id="SSF49493">
    <property type="entry name" value="HSP40/DnaJ peptide-binding domain"/>
    <property type="match status" value="2"/>
</dbReference>
<sequence>MAFAADRLYRQGKTGMDDPYKTLGVSKTATADEIRKAYRKLAKELHPDSNPGNAAAEERFKHVSQAFKLLSDPEKRAEYDAAARAGFHPGMGGMGGMGGGPGGKPFNFRQSRHQGRGGFEDIFSDLFTDFGGQGGGGRQRQAPRKGADVRQTVTVDFMQAAQGGKHRVSLPGGRTLDVAVPSGASDGQVLRLRGQGEASAMGGEPGDALIEIKVAEHKFFSRAGDDVRLELPISLKEAALGAKVRVPTIDGPVDVRVPPGSSTGTLLRLRGKGFAGSKGKRGDQLVRLMVALPSSDEALKAFLEKWSPPDGHDPRKGLHS</sequence>
<evidence type="ECO:0000313" key="3">
    <source>
        <dbReference type="EMBL" id="ABI65227.1"/>
    </source>
</evidence>
<dbReference type="HOGENOM" id="CLU_017633_0_0_5"/>
<dbReference type="PANTHER" id="PTHR43096:SF48">
    <property type="entry name" value="CHAPERONE PROTEIN DNAJ"/>
    <property type="match status" value="1"/>
</dbReference>
<keyword evidence="1" id="KW-0143">Chaperone</keyword>
<protein>
    <submittedName>
        <fullName evidence="3">Chaperone DnaJ domain protein</fullName>
    </submittedName>
</protein>
<dbReference type="InterPro" id="IPR001623">
    <property type="entry name" value="DnaJ_domain"/>
</dbReference>
<dbReference type="SUPFAM" id="SSF46565">
    <property type="entry name" value="Chaperone J-domain"/>
    <property type="match status" value="1"/>
</dbReference>
<dbReference type="FunFam" id="2.60.260.20:FF:000013">
    <property type="entry name" value="DnaJ subfamily B member 11"/>
    <property type="match status" value="1"/>
</dbReference>
<evidence type="ECO:0000259" key="2">
    <source>
        <dbReference type="PROSITE" id="PS50076"/>
    </source>
</evidence>
<dbReference type="Pfam" id="PF01556">
    <property type="entry name" value="DnaJ_C"/>
    <property type="match status" value="1"/>
</dbReference>
<evidence type="ECO:0000313" key="4">
    <source>
        <dbReference type="Proteomes" id="UP000001964"/>
    </source>
</evidence>
<keyword evidence="4" id="KW-1185">Reference proteome</keyword>
<dbReference type="Gene3D" id="2.60.260.20">
    <property type="entry name" value="Urease metallochaperone UreE, N-terminal domain"/>
    <property type="match status" value="2"/>
</dbReference>
<dbReference type="CDD" id="cd10747">
    <property type="entry name" value="DnaJ_C"/>
    <property type="match status" value="1"/>
</dbReference>
<proteinExistence type="predicted"/>
<dbReference type="InterPro" id="IPR002939">
    <property type="entry name" value="DnaJ_C"/>
</dbReference>
<dbReference type="Proteomes" id="UP000001964">
    <property type="component" value="Chromosome"/>
</dbReference>
<dbReference type="AlphaFoldDB" id="Q0AR60"/>